<dbReference type="EMBL" id="QUWK01000007">
    <property type="protein sequence ID" value="RFU94796.1"/>
    <property type="molecule type" value="Genomic_DNA"/>
</dbReference>
<dbReference type="InterPro" id="IPR036271">
    <property type="entry name" value="Tet_transcr_reg_TetR-rel_C_sf"/>
</dbReference>
<protein>
    <submittedName>
        <fullName evidence="6">TetR/AcrR family transcriptional regulator</fullName>
    </submittedName>
</protein>
<feature type="DNA-binding region" description="H-T-H motif" evidence="4">
    <location>
        <begin position="26"/>
        <end position="45"/>
    </location>
</feature>
<sequence length="193" mass="21638">MQTKRQIELVEAAIRVTANDGIQKLTIRNVASAIGVSEAAVYRHFASKHELLQAILVHLDSLLAPQFATLHASQGSYKEALTKFINDLFTLLEHNTAFTLMLFAEETFNVDIQLKPQLDALLSGNLKQLAKFYTDAIAEKRCRADLKPIELAMITFGTIRLYVSRWHMQDQPTNLMDYAAPVTASLSTLFSLQ</sequence>
<dbReference type="Pfam" id="PF00440">
    <property type="entry name" value="TetR_N"/>
    <property type="match status" value="1"/>
</dbReference>
<dbReference type="InterPro" id="IPR013570">
    <property type="entry name" value="Tscrpt_reg_YsiA_C"/>
</dbReference>
<reference evidence="6 7" key="2">
    <citation type="submission" date="2018-09" db="EMBL/GenBank/DDBJ databases">
        <title>Genome of Sphaerochaeta halotolerans strain 4-11.</title>
        <authorList>
            <person name="Nazina T.N."/>
            <person name="Sokolova D.S."/>
        </authorList>
    </citation>
    <scope>NUCLEOTIDE SEQUENCE [LARGE SCALE GENOMIC DNA]</scope>
    <source>
        <strain evidence="6 7">4-11</strain>
    </source>
</reference>
<dbReference type="PROSITE" id="PS01081">
    <property type="entry name" value="HTH_TETR_1"/>
    <property type="match status" value="1"/>
</dbReference>
<accession>A0A372MHJ1</accession>
<evidence type="ECO:0000256" key="4">
    <source>
        <dbReference type="PROSITE-ProRule" id="PRU00335"/>
    </source>
</evidence>
<keyword evidence="7" id="KW-1185">Reference proteome</keyword>
<keyword evidence="3" id="KW-0804">Transcription</keyword>
<dbReference type="PROSITE" id="PS50977">
    <property type="entry name" value="HTH_TETR_2"/>
    <property type="match status" value="1"/>
</dbReference>
<evidence type="ECO:0000256" key="2">
    <source>
        <dbReference type="ARBA" id="ARBA00023125"/>
    </source>
</evidence>
<keyword evidence="1" id="KW-0805">Transcription regulation</keyword>
<evidence type="ECO:0000256" key="1">
    <source>
        <dbReference type="ARBA" id="ARBA00023015"/>
    </source>
</evidence>
<dbReference type="GO" id="GO:0003700">
    <property type="term" value="F:DNA-binding transcription factor activity"/>
    <property type="evidence" value="ECO:0007669"/>
    <property type="project" value="TreeGrafter"/>
</dbReference>
<organism evidence="6 7">
    <name type="scientific">Sphaerochaeta halotolerans</name>
    <dbReference type="NCBI Taxonomy" id="2293840"/>
    <lineage>
        <taxon>Bacteria</taxon>
        <taxon>Pseudomonadati</taxon>
        <taxon>Spirochaetota</taxon>
        <taxon>Spirochaetia</taxon>
        <taxon>Spirochaetales</taxon>
        <taxon>Sphaerochaetaceae</taxon>
        <taxon>Sphaerochaeta</taxon>
    </lineage>
</organism>
<evidence type="ECO:0000256" key="3">
    <source>
        <dbReference type="ARBA" id="ARBA00023163"/>
    </source>
</evidence>
<comment type="caution">
    <text evidence="6">The sequence shown here is derived from an EMBL/GenBank/DDBJ whole genome shotgun (WGS) entry which is preliminary data.</text>
</comment>
<dbReference type="SUPFAM" id="SSF48498">
    <property type="entry name" value="Tetracyclin repressor-like, C-terminal domain"/>
    <property type="match status" value="1"/>
</dbReference>
<dbReference type="Proteomes" id="UP000264002">
    <property type="component" value="Unassembled WGS sequence"/>
</dbReference>
<proteinExistence type="predicted"/>
<dbReference type="Gene3D" id="1.10.10.60">
    <property type="entry name" value="Homeodomain-like"/>
    <property type="match status" value="1"/>
</dbReference>
<feature type="domain" description="HTH tetR-type" evidence="5">
    <location>
        <begin position="3"/>
        <end position="63"/>
    </location>
</feature>
<dbReference type="RefSeq" id="WP_117330492.1">
    <property type="nucleotide sequence ID" value="NZ_QUWK01000007.1"/>
</dbReference>
<dbReference type="SUPFAM" id="SSF46689">
    <property type="entry name" value="Homeodomain-like"/>
    <property type="match status" value="1"/>
</dbReference>
<name>A0A372MHJ1_9SPIR</name>
<dbReference type="PANTHER" id="PTHR30055:SF240">
    <property type="entry name" value="HTH-TYPE TRANSCRIPTIONAL REGULATOR ACRR"/>
    <property type="match status" value="1"/>
</dbReference>
<dbReference type="PRINTS" id="PR00455">
    <property type="entry name" value="HTHTETR"/>
</dbReference>
<dbReference type="AlphaFoldDB" id="A0A372MHJ1"/>
<dbReference type="InterPro" id="IPR001647">
    <property type="entry name" value="HTH_TetR"/>
</dbReference>
<evidence type="ECO:0000313" key="6">
    <source>
        <dbReference type="EMBL" id="RFU94796.1"/>
    </source>
</evidence>
<gene>
    <name evidence="6" type="ORF">DYP60_08055</name>
</gene>
<dbReference type="InterPro" id="IPR009057">
    <property type="entry name" value="Homeodomain-like_sf"/>
</dbReference>
<keyword evidence="2 4" id="KW-0238">DNA-binding</keyword>
<evidence type="ECO:0000259" key="5">
    <source>
        <dbReference type="PROSITE" id="PS50977"/>
    </source>
</evidence>
<dbReference type="Pfam" id="PF08359">
    <property type="entry name" value="TetR_C_4"/>
    <property type="match status" value="1"/>
</dbReference>
<dbReference type="Gene3D" id="1.10.357.10">
    <property type="entry name" value="Tetracycline Repressor, domain 2"/>
    <property type="match status" value="1"/>
</dbReference>
<dbReference type="InterPro" id="IPR050109">
    <property type="entry name" value="HTH-type_TetR-like_transc_reg"/>
</dbReference>
<evidence type="ECO:0000313" key="7">
    <source>
        <dbReference type="Proteomes" id="UP000264002"/>
    </source>
</evidence>
<dbReference type="GO" id="GO:0000976">
    <property type="term" value="F:transcription cis-regulatory region binding"/>
    <property type="evidence" value="ECO:0007669"/>
    <property type="project" value="TreeGrafter"/>
</dbReference>
<dbReference type="PANTHER" id="PTHR30055">
    <property type="entry name" value="HTH-TYPE TRANSCRIPTIONAL REGULATOR RUTR"/>
    <property type="match status" value="1"/>
</dbReference>
<reference evidence="7" key="1">
    <citation type="submission" date="2018-08" db="EMBL/GenBank/DDBJ databases">
        <authorList>
            <person name="Grouzdev D.S."/>
            <person name="Krutkina M.S."/>
        </authorList>
    </citation>
    <scope>NUCLEOTIDE SEQUENCE [LARGE SCALE GENOMIC DNA]</scope>
    <source>
        <strain evidence="7">4-11</strain>
    </source>
</reference>
<dbReference type="InterPro" id="IPR023772">
    <property type="entry name" value="DNA-bd_HTH_TetR-type_CS"/>
</dbReference>